<feature type="transmembrane region" description="Helical" evidence="10">
    <location>
        <begin position="160"/>
        <end position="177"/>
    </location>
</feature>
<keyword evidence="6 10" id="KW-1133">Transmembrane helix</keyword>
<dbReference type="InterPro" id="IPR002076">
    <property type="entry name" value="ELO_fam"/>
</dbReference>
<gene>
    <name evidence="11" type="ORF">ODALV1_LOCUS7995</name>
</gene>
<feature type="transmembrane region" description="Helical" evidence="10">
    <location>
        <begin position="53"/>
        <end position="72"/>
    </location>
</feature>
<comment type="similarity">
    <text evidence="10">Belongs to the ELO family.</text>
</comment>
<evidence type="ECO:0000313" key="11">
    <source>
        <dbReference type="EMBL" id="CAL8091681.1"/>
    </source>
</evidence>
<protein>
    <recommendedName>
        <fullName evidence="10">Elongation of very long chain fatty acids protein</fullName>
        <ecNumber evidence="10">2.3.1.199</ecNumber>
    </recommendedName>
    <alternativeName>
        <fullName evidence="10">Very-long-chain 3-oxoacyl-CoA synthase</fullName>
    </alternativeName>
</protein>
<evidence type="ECO:0000256" key="3">
    <source>
        <dbReference type="ARBA" id="ARBA00022679"/>
    </source>
</evidence>
<dbReference type="EMBL" id="CAXLJM020000024">
    <property type="protein sequence ID" value="CAL8091681.1"/>
    <property type="molecule type" value="Genomic_DNA"/>
</dbReference>
<name>A0ABP1Q743_9HEXA</name>
<keyword evidence="5 10" id="KW-0276">Fatty acid metabolism</keyword>
<keyword evidence="12" id="KW-1185">Reference proteome</keyword>
<comment type="subcellular location">
    <subcellularLocation>
        <location evidence="1">Membrane</location>
        <topology evidence="1">Multi-pass membrane protein</topology>
    </subcellularLocation>
</comment>
<feature type="transmembrane region" description="Helical" evidence="10">
    <location>
        <begin position="214"/>
        <end position="240"/>
    </location>
</feature>
<evidence type="ECO:0000256" key="1">
    <source>
        <dbReference type="ARBA" id="ARBA00004141"/>
    </source>
</evidence>
<evidence type="ECO:0000256" key="9">
    <source>
        <dbReference type="ARBA" id="ARBA00023160"/>
    </source>
</evidence>
<keyword evidence="8 10" id="KW-0472">Membrane</keyword>
<keyword evidence="2 10" id="KW-0444">Lipid biosynthesis</keyword>
<dbReference type="Pfam" id="PF01151">
    <property type="entry name" value="ELO"/>
    <property type="match status" value="1"/>
</dbReference>
<sequence>MPKNISSDPYYSNLILTQPLGYTFLEDPYFQGFDFEKIDLVWWQQYMVHNWQLAFYAAAVYIPTIFGLRRFMKNREAFELKYFLFLWNLTLGMLSIVGSIRVFPSFWTVLNEPNGLYNSICVKHGLDAPSAFWAIVFACSKFVELGDTVLIVLRKRPLVFLQWYHHVVTLIVCWIIAPLVEPIIRWYGFLNSVVHSFMYPYFALRALGVKIPAYVANFITTFQFCQMLIGFGVNITSWYLHDAGYDCIRYPLSTNVFAFVYGTFIVLFGKLFYDSVIKSGRKLKEMKKQK</sequence>
<feature type="transmembrane region" description="Helical" evidence="10">
    <location>
        <begin position="130"/>
        <end position="153"/>
    </location>
</feature>
<keyword evidence="4 10" id="KW-0812">Transmembrane</keyword>
<evidence type="ECO:0000313" key="12">
    <source>
        <dbReference type="Proteomes" id="UP001642540"/>
    </source>
</evidence>
<feature type="transmembrane region" description="Helical" evidence="10">
    <location>
        <begin position="84"/>
        <end position="110"/>
    </location>
</feature>
<keyword evidence="3 10" id="KW-0808">Transferase</keyword>
<dbReference type="PANTHER" id="PTHR11157">
    <property type="entry name" value="FATTY ACID ACYL TRANSFERASE-RELATED"/>
    <property type="match status" value="1"/>
</dbReference>
<comment type="caution">
    <text evidence="11">The sequence shown here is derived from an EMBL/GenBank/DDBJ whole genome shotgun (WGS) entry which is preliminary data.</text>
</comment>
<evidence type="ECO:0000256" key="5">
    <source>
        <dbReference type="ARBA" id="ARBA00022832"/>
    </source>
</evidence>
<proteinExistence type="inferred from homology"/>
<dbReference type="PANTHER" id="PTHR11157:SF17">
    <property type="entry name" value="ELONGATION OF VERY LONG CHAIN FATTY ACIDS PROTEIN 6"/>
    <property type="match status" value="1"/>
</dbReference>
<comment type="catalytic activity">
    <reaction evidence="10">
        <text>a very-long-chain acyl-CoA + malonyl-CoA + H(+) = a very-long-chain 3-oxoacyl-CoA + CO2 + CoA</text>
        <dbReference type="Rhea" id="RHEA:32727"/>
        <dbReference type="ChEBI" id="CHEBI:15378"/>
        <dbReference type="ChEBI" id="CHEBI:16526"/>
        <dbReference type="ChEBI" id="CHEBI:57287"/>
        <dbReference type="ChEBI" id="CHEBI:57384"/>
        <dbReference type="ChEBI" id="CHEBI:90725"/>
        <dbReference type="ChEBI" id="CHEBI:90736"/>
        <dbReference type="EC" id="2.3.1.199"/>
    </reaction>
</comment>
<evidence type="ECO:0000256" key="10">
    <source>
        <dbReference type="RuleBase" id="RU361115"/>
    </source>
</evidence>
<keyword evidence="9 10" id="KW-0275">Fatty acid biosynthesis</keyword>
<evidence type="ECO:0000256" key="7">
    <source>
        <dbReference type="ARBA" id="ARBA00023098"/>
    </source>
</evidence>
<accession>A0ABP1Q743</accession>
<dbReference type="Proteomes" id="UP001642540">
    <property type="component" value="Unassembled WGS sequence"/>
</dbReference>
<keyword evidence="7 10" id="KW-0443">Lipid metabolism</keyword>
<evidence type="ECO:0000256" key="8">
    <source>
        <dbReference type="ARBA" id="ARBA00023136"/>
    </source>
</evidence>
<reference evidence="11 12" key="1">
    <citation type="submission" date="2024-08" db="EMBL/GenBank/DDBJ databases">
        <authorList>
            <person name="Cucini C."/>
            <person name="Frati F."/>
        </authorList>
    </citation>
    <scope>NUCLEOTIDE SEQUENCE [LARGE SCALE GENOMIC DNA]</scope>
</reference>
<feature type="transmembrane region" description="Helical" evidence="10">
    <location>
        <begin position="252"/>
        <end position="273"/>
    </location>
</feature>
<evidence type="ECO:0000256" key="4">
    <source>
        <dbReference type="ARBA" id="ARBA00022692"/>
    </source>
</evidence>
<organism evidence="11 12">
    <name type="scientific">Orchesella dallaii</name>
    <dbReference type="NCBI Taxonomy" id="48710"/>
    <lineage>
        <taxon>Eukaryota</taxon>
        <taxon>Metazoa</taxon>
        <taxon>Ecdysozoa</taxon>
        <taxon>Arthropoda</taxon>
        <taxon>Hexapoda</taxon>
        <taxon>Collembola</taxon>
        <taxon>Entomobryomorpha</taxon>
        <taxon>Entomobryoidea</taxon>
        <taxon>Orchesellidae</taxon>
        <taxon>Orchesellinae</taxon>
        <taxon>Orchesella</taxon>
    </lineage>
</organism>
<feature type="transmembrane region" description="Helical" evidence="10">
    <location>
        <begin position="183"/>
        <end position="202"/>
    </location>
</feature>
<dbReference type="EC" id="2.3.1.199" evidence="10"/>
<evidence type="ECO:0000256" key="2">
    <source>
        <dbReference type="ARBA" id="ARBA00022516"/>
    </source>
</evidence>
<evidence type="ECO:0000256" key="6">
    <source>
        <dbReference type="ARBA" id="ARBA00022989"/>
    </source>
</evidence>